<comment type="caution">
    <text evidence="8">The sequence shown here is derived from an EMBL/GenBank/DDBJ whole genome shotgun (WGS) entry which is preliminary data.</text>
</comment>
<evidence type="ECO:0000313" key="10">
    <source>
        <dbReference type="Proteomes" id="UP000474718"/>
    </source>
</evidence>
<protein>
    <recommendedName>
        <fullName evidence="2">histidine kinase</fullName>
        <ecNumber evidence="2">2.7.13.3</ecNumber>
    </recommendedName>
</protein>
<dbReference type="EMBL" id="FQVY01000002">
    <property type="protein sequence ID" value="SHG01282.1"/>
    <property type="molecule type" value="Genomic_DNA"/>
</dbReference>
<evidence type="ECO:0000256" key="2">
    <source>
        <dbReference type="ARBA" id="ARBA00012438"/>
    </source>
</evidence>
<dbReference type="SMART" id="SM00387">
    <property type="entry name" value="HATPase_c"/>
    <property type="match status" value="1"/>
</dbReference>
<evidence type="ECO:0000313" key="8">
    <source>
        <dbReference type="EMBL" id="SHG01282.1"/>
    </source>
</evidence>
<comment type="catalytic activity">
    <reaction evidence="1">
        <text>ATP + protein L-histidine = ADP + protein N-phospho-L-histidine.</text>
        <dbReference type="EC" id="2.7.13.3"/>
    </reaction>
</comment>
<keyword evidence="10" id="KW-1185">Reference proteome</keyword>
<keyword evidence="7" id="KW-0067">ATP-binding</keyword>
<dbReference type="GO" id="GO:0005524">
    <property type="term" value="F:ATP binding"/>
    <property type="evidence" value="ECO:0007669"/>
    <property type="project" value="UniProtKB-KW"/>
</dbReference>
<dbReference type="Proteomes" id="UP000184089">
    <property type="component" value="Unassembled WGS sequence"/>
</dbReference>
<reference evidence="8" key="1">
    <citation type="submission" date="2016-11" db="EMBL/GenBank/DDBJ databases">
        <authorList>
            <person name="Varghese N."/>
            <person name="Submissions S."/>
        </authorList>
    </citation>
    <scope>NUCLEOTIDE SEQUENCE</scope>
    <source>
        <strain evidence="8">DSM 4029</strain>
    </source>
</reference>
<dbReference type="SUPFAM" id="SSF55874">
    <property type="entry name" value="ATPase domain of HSP90 chaperone/DNA topoisomerase II/histidine kinase"/>
    <property type="match status" value="1"/>
</dbReference>
<keyword evidence="7" id="KW-0547">Nucleotide-binding</keyword>
<evidence type="ECO:0000313" key="6">
    <source>
        <dbReference type="EMBL" id="MCQ4948644.1"/>
    </source>
</evidence>
<dbReference type="Proteomes" id="UP000474718">
    <property type="component" value="Unassembled WGS sequence"/>
</dbReference>
<dbReference type="PANTHER" id="PTHR43065">
    <property type="entry name" value="SENSOR HISTIDINE KINASE"/>
    <property type="match status" value="1"/>
</dbReference>
<dbReference type="AlphaFoldDB" id="A0AAQ1MCU8"/>
<dbReference type="PRINTS" id="PR00344">
    <property type="entry name" value="BCTRLSENSOR"/>
</dbReference>
<dbReference type="EMBL" id="JANGAB010000001">
    <property type="protein sequence ID" value="MCQ4948644.1"/>
    <property type="molecule type" value="Genomic_DNA"/>
</dbReference>
<keyword evidence="3 8" id="KW-0808">Transferase</keyword>
<dbReference type="GO" id="GO:0000160">
    <property type="term" value="P:phosphorelay signal transduction system"/>
    <property type="evidence" value="ECO:0007669"/>
    <property type="project" value="UniProtKB-KW"/>
</dbReference>
<dbReference type="EMBL" id="WWVX01000006">
    <property type="protein sequence ID" value="MZL69939.1"/>
    <property type="molecule type" value="Genomic_DNA"/>
</dbReference>
<dbReference type="InterPro" id="IPR003594">
    <property type="entry name" value="HATPase_dom"/>
</dbReference>
<accession>A0AAQ1MCU8</accession>
<dbReference type="Gene3D" id="3.30.565.10">
    <property type="entry name" value="Histidine kinase-like ATPase, C-terminal domain"/>
    <property type="match status" value="1"/>
</dbReference>
<reference evidence="9" key="2">
    <citation type="submission" date="2016-11" db="EMBL/GenBank/DDBJ databases">
        <authorList>
            <person name="Jaros S."/>
            <person name="Januszkiewicz K."/>
            <person name="Wedrychowicz H."/>
        </authorList>
    </citation>
    <scope>NUCLEOTIDE SEQUENCE [LARGE SCALE GENOMIC DNA]</scope>
    <source>
        <strain evidence="9">DSM 4029</strain>
    </source>
</reference>
<dbReference type="PANTHER" id="PTHR43065:SF29">
    <property type="entry name" value="SENSOR PROTEIN KINASE FLES"/>
    <property type="match status" value="1"/>
</dbReference>
<dbReference type="InterPro" id="IPR036890">
    <property type="entry name" value="HATPase_C_sf"/>
</dbReference>
<evidence type="ECO:0000259" key="5">
    <source>
        <dbReference type="PROSITE" id="PS50109"/>
    </source>
</evidence>
<dbReference type="CDD" id="cd00075">
    <property type="entry name" value="HATPase"/>
    <property type="match status" value="1"/>
</dbReference>
<feature type="domain" description="Histidine kinase" evidence="5">
    <location>
        <begin position="1"/>
        <end position="106"/>
    </location>
</feature>
<dbReference type="InterPro" id="IPR004358">
    <property type="entry name" value="Sig_transdc_His_kin-like_C"/>
</dbReference>
<evidence type="ECO:0000256" key="3">
    <source>
        <dbReference type="ARBA" id="ARBA00022777"/>
    </source>
</evidence>
<organism evidence="8 9">
    <name type="scientific">Bittarella massiliensis</name>
    <name type="common">ex Durand et al. 2017</name>
    <dbReference type="NCBI Taxonomy" id="1720313"/>
    <lineage>
        <taxon>Bacteria</taxon>
        <taxon>Bacillati</taxon>
        <taxon>Bacillota</taxon>
        <taxon>Clostridia</taxon>
        <taxon>Eubacteriales</taxon>
        <taxon>Oscillospiraceae</taxon>
        <taxon>Bittarella (ex Durand et al. 2017)</taxon>
    </lineage>
</organism>
<dbReference type="Proteomes" id="UP001205063">
    <property type="component" value="Unassembled WGS sequence"/>
</dbReference>
<reference evidence="7 10" key="3">
    <citation type="journal article" date="2019" name="Nat. Med.">
        <title>A library of human gut bacterial isolates paired with longitudinal multiomics data enables mechanistic microbiome research.</title>
        <authorList>
            <person name="Poyet M."/>
            <person name="Groussin M."/>
            <person name="Gibbons S.M."/>
            <person name="Avila-Pacheco J."/>
            <person name="Jiang X."/>
            <person name="Kearney S.M."/>
            <person name="Perrotta A.R."/>
            <person name="Berdy B."/>
            <person name="Zhao S."/>
            <person name="Lieberman T.D."/>
            <person name="Swanson P.K."/>
            <person name="Smith M."/>
            <person name="Roesemann S."/>
            <person name="Alexander J.E."/>
            <person name="Rich S.A."/>
            <person name="Livny J."/>
            <person name="Vlamakis H."/>
            <person name="Clish C."/>
            <person name="Bullock K."/>
            <person name="Deik A."/>
            <person name="Scott J."/>
            <person name="Pierce K.A."/>
            <person name="Xavier R.J."/>
            <person name="Alm E.J."/>
        </authorList>
    </citation>
    <scope>NUCLEOTIDE SEQUENCE [LARGE SCALE GENOMIC DNA]</scope>
    <source>
        <strain evidence="7 10">BIOML-A2</strain>
    </source>
</reference>
<dbReference type="InterPro" id="IPR005467">
    <property type="entry name" value="His_kinase_dom"/>
</dbReference>
<dbReference type="Pfam" id="PF02518">
    <property type="entry name" value="HATPase_c"/>
    <property type="match status" value="1"/>
</dbReference>
<dbReference type="GO" id="GO:0004673">
    <property type="term" value="F:protein histidine kinase activity"/>
    <property type="evidence" value="ECO:0007669"/>
    <property type="project" value="UniProtKB-EC"/>
</dbReference>
<keyword evidence="3 8" id="KW-0418">Kinase</keyword>
<proteinExistence type="predicted"/>
<evidence type="ECO:0000313" key="9">
    <source>
        <dbReference type="Proteomes" id="UP000184089"/>
    </source>
</evidence>
<evidence type="ECO:0000313" key="7">
    <source>
        <dbReference type="EMBL" id="MZL69939.1"/>
    </source>
</evidence>
<dbReference type="PROSITE" id="PS50109">
    <property type="entry name" value="HIS_KIN"/>
    <property type="match status" value="1"/>
</dbReference>
<dbReference type="RefSeq" id="WP_021659023.1">
    <property type="nucleotide sequence ID" value="NZ_FQVY01000002.1"/>
</dbReference>
<gene>
    <name evidence="7" type="ORF">GT747_09265</name>
    <name evidence="6" type="ORF">NE646_03025</name>
    <name evidence="8" type="ORF">SAMN05444424_1145</name>
</gene>
<dbReference type="EC" id="2.7.13.3" evidence="2"/>
<evidence type="ECO:0000256" key="1">
    <source>
        <dbReference type="ARBA" id="ARBA00000085"/>
    </source>
</evidence>
<name>A0AAQ1MCU8_9FIRM</name>
<keyword evidence="4" id="KW-0902">Two-component regulatory system</keyword>
<evidence type="ECO:0000256" key="4">
    <source>
        <dbReference type="ARBA" id="ARBA00023012"/>
    </source>
</evidence>
<sequence>MQELSLNILDIAQNSIKAGATLVRIEIEIDRAKNGMRIAVIDNGCGMDEATLERVVDPFYTTRTTRKVGLGVPFFKMASEMAGGQFSIRSAPGEGTAVEATFQWDNVDRMPLGDMAATYCSLVMVSEGTDFVYTHTVDGRSFTADSREFRAVLEGVPLSTPDVQAFIRDYIRENTEEISGGAYE</sequence>
<reference evidence="6" key="4">
    <citation type="submission" date="2022-06" db="EMBL/GenBank/DDBJ databases">
        <title>Isolation of gut microbiota from human fecal samples.</title>
        <authorList>
            <person name="Pamer E.G."/>
            <person name="Barat B."/>
            <person name="Waligurski E."/>
            <person name="Medina S."/>
            <person name="Paddock L."/>
            <person name="Mostad J."/>
        </authorList>
    </citation>
    <scope>NUCLEOTIDE SEQUENCE</scope>
    <source>
        <strain evidence="6">DFI.7.96</strain>
    </source>
</reference>